<accession>A0A857L2F5</accession>
<evidence type="ECO:0000256" key="1">
    <source>
        <dbReference type="ARBA" id="ARBA00007689"/>
    </source>
</evidence>
<dbReference type="Pfam" id="PF03795">
    <property type="entry name" value="YCII"/>
    <property type="match status" value="1"/>
</dbReference>
<gene>
    <name evidence="3" type="ORF">GII30_22430</name>
</gene>
<feature type="domain" description="YCII-related" evidence="2">
    <location>
        <begin position="1"/>
        <end position="85"/>
    </location>
</feature>
<dbReference type="InterPro" id="IPR051807">
    <property type="entry name" value="Sec-metab_biosynth-assoc"/>
</dbReference>
<sequence length="104" mass="11189">MTFLLVNTLRADASGDARTEFRDAHIAHVQRNVESGLVTSLSRLFDTDGTTLIGGHFLLDTDSAAAAQAFYEQDPYVREGIWESTLMAKAEIVTPGAPPPPAVS</sequence>
<name>A0A857L2F5_9ACTN</name>
<dbReference type="InterPro" id="IPR005545">
    <property type="entry name" value="YCII"/>
</dbReference>
<dbReference type="EMBL" id="CP045810">
    <property type="protein sequence ID" value="QHN41547.1"/>
    <property type="molecule type" value="Genomic_DNA"/>
</dbReference>
<dbReference type="SUPFAM" id="SSF54909">
    <property type="entry name" value="Dimeric alpha+beta barrel"/>
    <property type="match status" value="1"/>
</dbReference>
<comment type="similarity">
    <text evidence="1">Belongs to the YciI family.</text>
</comment>
<dbReference type="InterPro" id="IPR011008">
    <property type="entry name" value="Dimeric_a/b-barrel"/>
</dbReference>
<dbReference type="RefSeq" id="WP_005183772.1">
    <property type="nucleotide sequence ID" value="NZ_CP045804.1"/>
</dbReference>
<dbReference type="Gene3D" id="3.30.70.1060">
    <property type="entry name" value="Dimeric alpha+beta barrel"/>
    <property type="match status" value="1"/>
</dbReference>
<reference evidence="3" key="1">
    <citation type="journal article" date="2021" name="Nat. Microbiol.">
        <title>Cocultivation of an ultrasmall environmental parasitic bacterium with lytic ability against bacteria associated with wastewater foams.</title>
        <authorList>
            <person name="Batinovic S."/>
            <person name="Rose J.J.A."/>
            <person name="Ratcliffe J."/>
            <person name="Seviour R.J."/>
            <person name="Petrovski S."/>
        </authorList>
    </citation>
    <scope>NUCLEOTIDE SEQUENCE</scope>
    <source>
        <strain evidence="3">CON44</strain>
    </source>
</reference>
<organism evidence="3">
    <name type="scientific">Gordonia amarae</name>
    <dbReference type="NCBI Taxonomy" id="36821"/>
    <lineage>
        <taxon>Bacteria</taxon>
        <taxon>Bacillati</taxon>
        <taxon>Actinomycetota</taxon>
        <taxon>Actinomycetes</taxon>
        <taxon>Mycobacteriales</taxon>
        <taxon>Gordoniaceae</taxon>
        <taxon>Gordonia</taxon>
    </lineage>
</organism>
<dbReference type="AlphaFoldDB" id="A0A857L2F5"/>
<proteinExistence type="inferred from homology"/>
<protein>
    <recommendedName>
        <fullName evidence="2">YCII-related domain-containing protein</fullName>
    </recommendedName>
</protein>
<evidence type="ECO:0000259" key="2">
    <source>
        <dbReference type="Pfam" id="PF03795"/>
    </source>
</evidence>
<dbReference type="PANTHER" id="PTHR33606">
    <property type="entry name" value="PROTEIN YCII"/>
    <property type="match status" value="1"/>
</dbReference>
<dbReference type="PANTHER" id="PTHR33606:SF3">
    <property type="entry name" value="PROTEIN YCII"/>
    <property type="match status" value="1"/>
</dbReference>
<evidence type="ECO:0000313" key="3">
    <source>
        <dbReference type="EMBL" id="QHN41547.1"/>
    </source>
</evidence>